<feature type="transmembrane region" description="Helical" evidence="7">
    <location>
        <begin position="267"/>
        <end position="286"/>
    </location>
</feature>
<dbReference type="PRINTS" id="PR00702">
    <property type="entry name" value="ACRIFLAVINRP"/>
</dbReference>
<dbReference type="RefSeq" id="WP_162883769.1">
    <property type="nucleotide sequence ID" value="NZ_QQSW01000001.1"/>
</dbReference>
<feature type="coiled-coil region" evidence="6">
    <location>
        <begin position="202"/>
        <end position="229"/>
    </location>
</feature>
<proteinExistence type="predicted"/>
<feature type="domain" description="SSD" evidence="8">
    <location>
        <begin position="302"/>
        <end position="420"/>
    </location>
</feature>
<reference evidence="9 10" key="1">
    <citation type="submission" date="2019-03" db="EMBL/GenBank/DDBJ databases">
        <title>Genomic Encyclopedia of Type Strains, Phase IV (KMG-IV): sequencing the most valuable type-strain genomes for metagenomic binning, comparative biology and taxonomic classification.</title>
        <authorList>
            <person name="Goeker M."/>
        </authorList>
    </citation>
    <scope>NUCLEOTIDE SEQUENCE [LARGE SCALE GENOMIC DNA]</scope>
    <source>
        <strain evidence="9 10">DSM 23344</strain>
    </source>
</reference>
<feature type="transmembrane region" description="Helical" evidence="7">
    <location>
        <begin position="293"/>
        <end position="313"/>
    </location>
</feature>
<comment type="subcellular location">
    <subcellularLocation>
        <location evidence="1">Cell membrane</location>
        <topology evidence="1">Multi-pass membrane protein</topology>
    </subcellularLocation>
</comment>
<evidence type="ECO:0000256" key="4">
    <source>
        <dbReference type="ARBA" id="ARBA00022989"/>
    </source>
</evidence>
<organism evidence="9 10">
    <name type="scientific">Chromatocurvus halotolerans</name>
    <dbReference type="NCBI Taxonomy" id="1132028"/>
    <lineage>
        <taxon>Bacteria</taxon>
        <taxon>Pseudomonadati</taxon>
        <taxon>Pseudomonadota</taxon>
        <taxon>Gammaproteobacteria</taxon>
        <taxon>Cellvibrionales</taxon>
        <taxon>Halieaceae</taxon>
        <taxon>Chromatocurvus</taxon>
    </lineage>
</organism>
<sequence>MKTSTIRGRFGGFMSGRYRECLDYPVLILLIFLGLVVLAFMHVDGFRFDASEDTLVAEGDPDLIYYREVSGQFGGEGFLVMTYMPRNQELLSDAVLGDLDRLVTRLERVEGVKSVDSILDAPLLQSPPLSLSELATNYRTLQSQDVDYAMAKKELTNSPVFKDLLISDDGSATALRITLETDSELQAARHERDRLQSIAEPGASQRQQLEQAEARYREAQENSLVQRDNLLAEVRAIRDDLGDDVVAHLGGVPMIAADMVDYVKQDVMTFGALVLLLVTIMLFILFRRIRWVVVPLASTGVSVFLTIGVLGYLRQPTTVVSSNFISLLVIITISFSIHLISRYRELRSEHPGDRHVDLVFRTMMDKLAPCFYTALTTVVAFASLITSDIVPVMDFGWIMSVGIVISFLVSYSFFAAVLLLLPKGESSPTLHHEPALTRWLSGIAVTRAPVLLAVMLFLFLFAAAGINRLSLENRFVDYFRADTEIHEGLAFIDRHLGGTVPMDIILRFDPFEGQDLDESSDFFTDEVDDYPERYWFTPAKIEYLEELHGFLEAQRAVGKVLSLYNLELIARDFNDGRPLGAVELVAALDAMPEHLRSELIAPYAMPESGRLRVAVRLHEADVDYQLDTLIRDIEAFATTEMGLSQNRVRVTGMAVLFNGMLKHLFNSQTSTLMFVVIATLLMFLVLLRSVRLALLGLLPNLLAAATALGIMGFAGIPLDIMTITIAAIIIGIGVDDAIHYLHRFREEYARTGNAKAAVQNSHASIGNAIYYTSITVVIGFSVLGFSNFMPTVYFGLMTALAMVLALLANLALLPSLLVLVYQRRDSCNARALHNTTLDRQAGSS</sequence>
<feature type="transmembrane region" description="Helical" evidence="7">
    <location>
        <begin position="367"/>
        <end position="385"/>
    </location>
</feature>
<dbReference type="InterPro" id="IPR004869">
    <property type="entry name" value="MMPL_dom"/>
</dbReference>
<feature type="transmembrane region" description="Helical" evidence="7">
    <location>
        <begin position="319"/>
        <end position="340"/>
    </location>
</feature>
<dbReference type="PANTHER" id="PTHR33406:SF12">
    <property type="entry name" value="BLR2997 PROTEIN"/>
    <property type="match status" value="1"/>
</dbReference>
<keyword evidence="10" id="KW-1185">Reference proteome</keyword>
<evidence type="ECO:0000313" key="10">
    <source>
        <dbReference type="Proteomes" id="UP000294980"/>
    </source>
</evidence>
<evidence type="ECO:0000256" key="3">
    <source>
        <dbReference type="ARBA" id="ARBA00022692"/>
    </source>
</evidence>
<dbReference type="AlphaFoldDB" id="A0A4R2L1X2"/>
<evidence type="ECO:0000256" key="5">
    <source>
        <dbReference type="ARBA" id="ARBA00023136"/>
    </source>
</evidence>
<dbReference type="InterPro" id="IPR050545">
    <property type="entry name" value="Mycobact_MmpL"/>
</dbReference>
<dbReference type="EMBL" id="SLWX01000002">
    <property type="protein sequence ID" value="TCO77869.1"/>
    <property type="molecule type" value="Genomic_DNA"/>
</dbReference>
<feature type="transmembrane region" description="Helical" evidence="7">
    <location>
        <begin position="442"/>
        <end position="466"/>
    </location>
</feature>
<feature type="transmembrane region" description="Helical" evidence="7">
    <location>
        <begin position="670"/>
        <end position="687"/>
    </location>
</feature>
<evidence type="ECO:0000313" key="9">
    <source>
        <dbReference type="EMBL" id="TCO77869.1"/>
    </source>
</evidence>
<keyword evidence="2" id="KW-1003">Cell membrane</keyword>
<gene>
    <name evidence="9" type="ORF">EV688_102329</name>
</gene>
<feature type="domain" description="SSD" evidence="8">
    <location>
        <begin position="692"/>
        <end position="819"/>
    </location>
</feature>
<feature type="transmembrane region" description="Helical" evidence="7">
    <location>
        <begin position="21"/>
        <end position="41"/>
    </location>
</feature>
<dbReference type="GO" id="GO:0005886">
    <property type="term" value="C:plasma membrane"/>
    <property type="evidence" value="ECO:0007669"/>
    <property type="project" value="UniProtKB-SubCell"/>
</dbReference>
<keyword evidence="4 7" id="KW-1133">Transmembrane helix</keyword>
<dbReference type="InterPro" id="IPR000731">
    <property type="entry name" value="SSD"/>
</dbReference>
<evidence type="ECO:0000256" key="2">
    <source>
        <dbReference type="ARBA" id="ARBA00022475"/>
    </source>
</evidence>
<evidence type="ECO:0000256" key="7">
    <source>
        <dbReference type="SAM" id="Phobius"/>
    </source>
</evidence>
<dbReference type="GO" id="GO:0022857">
    <property type="term" value="F:transmembrane transporter activity"/>
    <property type="evidence" value="ECO:0007669"/>
    <property type="project" value="InterPro"/>
</dbReference>
<keyword evidence="5 7" id="KW-0472">Membrane</keyword>
<feature type="transmembrane region" description="Helical" evidence="7">
    <location>
        <begin position="768"/>
        <end position="786"/>
    </location>
</feature>
<keyword evidence="3 7" id="KW-0812">Transmembrane</keyword>
<dbReference type="Pfam" id="PF03176">
    <property type="entry name" value="MMPL"/>
    <property type="match status" value="2"/>
</dbReference>
<evidence type="ECO:0000259" key="8">
    <source>
        <dbReference type="PROSITE" id="PS50156"/>
    </source>
</evidence>
<feature type="transmembrane region" description="Helical" evidence="7">
    <location>
        <begin position="720"/>
        <end position="741"/>
    </location>
</feature>
<dbReference type="SUPFAM" id="SSF82866">
    <property type="entry name" value="Multidrug efflux transporter AcrB transmembrane domain"/>
    <property type="match status" value="2"/>
</dbReference>
<comment type="caution">
    <text evidence="9">The sequence shown here is derived from an EMBL/GenBank/DDBJ whole genome shotgun (WGS) entry which is preliminary data.</text>
</comment>
<feature type="transmembrane region" description="Helical" evidence="7">
    <location>
        <begin position="792"/>
        <end position="821"/>
    </location>
</feature>
<dbReference type="Proteomes" id="UP000294980">
    <property type="component" value="Unassembled WGS sequence"/>
</dbReference>
<dbReference type="Gene3D" id="1.20.1640.10">
    <property type="entry name" value="Multidrug efflux transporter AcrB transmembrane domain"/>
    <property type="match status" value="2"/>
</dbReference>
<evidence type="ECO:0000256" key="1">
    <source>
        <dbReference type="ARBA" id="ARBA00004651"/>
    </source>
</evidence>
<protein>
    <recommendedName>
        <fullName evidence="8">SSD domain-containing protein</fullName>
    </recommendedName>
</protein>
<dbReference type="PROSITE" id="PS50156">
    <property type="entry name" value="SSD"/>
    <property type="match status" value="2"/>
</dbReference>
<name>A0A4R2L1X2_9GAMM</name>
<feature type="transmembrane region" description="Helical" evidence="7">
    <location>
        <begin position="694"/>
        <end position="714"/>
    </location>
</feature>
<dbReference type="PANTHER" id="PTHR33406">
    <property type="entry name" value="MEMBRANE PROTEIN MJ1562-RELATED"/>
    <property type="match status" value="1"/>
</dbReference>
<dbReference type="InterPro" id="IPR001036">
    <property type="entry name" value="Acrflvin-R"/>
</dbReference>
<evidence type="ECO:0000256" key="6">
    <source>
        <dbReference type="SAM" id="Coils"/>
    </source>
</evidence>
<accession>A0A4R2L1X2</accession>
<keyword evidence="6" id="KW-0175">Coiled coil</keyword>
<feature type="transmembrane region" description="Helical" evidence="7">
    <location>
        <begin position="397"/>
        <end position="421"/>
    </location>
</feature>